<dbReference type="GO" id="GO:0016832">
    <property type="term" value="F:aldehyde-lyase activity"/>
    <property type="evidence" value="ECO:0007669"/>
    <property type="project" value="TreeGrafter"/>
</dbReference>
<dbReference type="InterPro" id="IPR040442">
    <property type="entry name" value="Pyrv_kinase-like_dom_sf"/>
</dbReference>
<dbReference type="AlphaFoldDB" id="A0A250B0G9"/>
<dbReference type="SUPFAM" id="SSF51621">
    <property type="entry name" value="Phosphoenolpyruvate/pyruvate domain"/>
    <property type="match status" value="1"/>
</dbReference>
<gene>
    <name evidence="5" type="ORF">AWC35_10580</name>
</gene>
<accession>A0A250B0G9</accession>
<dbReference type="InterPro" id="IPR005000">
    <property type="entry name" value="Aldolase/citrate-lyase_domain"/>
</dbReference>
<dbReference type="PANTHER" id="PTHR30502:SF0">
    <property type="entry name" value="PHOSPHOENOLPYRUVATE CARBOXYLASE FAMILY PROTEIN"/>
    <property type="match status" value="1"/>
</dbReference>
<name>A0A250B0G9_9GAMM</name>
<dbReference type="Pfam" id="PF03328">
    <property type="entry name" value="HpcH_HpaI"/>
    <property type="match status" value="1"/>
</dbReference>
<dbReference type="Gene3D" id="3.20.20.60">
    <property type="entry name" value="Phosphoenolpyruvate-binding domains"/>
    <property type="match status" value="1"/>
</dbReference>
<dbReference type="RefSeq" id="WP_095846346.1">
    <property type="nucleotide sequence ID" value="NZ_CP014136.1"/>
</dbReference>
<dbReference type="GO" id="GO:0046872">
    <property type="term" value="F:metal ion binding"/>
    <property type="evidence" value="ECO:0007669"/>
    <property type="project" value="UniProtKB-KW"/>
</dbReference>
<dbReference type="GO" id="GO:0005737">
    <property type="term" value="C:cytoplasm"/>
    <property type="evidence" value="ECO:0007669"/>
    <property type="project" value="TreeGrafter"/>
</dbReference>
<keyword evidence="3" id="KW-0456">Lyase</keyword>
<evidence type="ECO:0000259" key="4">
    <source>
        <dbReference type="Pfam" id="PF03328"/>
    </source>
</evidence>
<dbReference type="InterPro" id="IPR050251">
    <property type="entry name" value="HpcH-HpaI_aldolase"/>
</dbReference>
<sequence length="252" mass="27028">MKNLLKEKLRKNIPFAGVTLNFGSIRATEILARSGFDFLMVDLQHGNFDKNSAMDSIHAILATDTVPLARISDNNPGAINDVLDAGAQGVVIPMVDNAEDARKAVRAALYSPLGKRSKGGSAPIIYGDDYAKKANDEIMIIVMIETADAVNNINNIFAVKGISACLVGTSDLSLDMDCSRDSEELRAAINKVIEAGEKYGVPVGSAVGSTAEITKFTEPKPAFYLISHDQGLLKSAAEMMAKDLKLAMKHKE</sequence>
<dbReference type="Proteomes" id="UP000217182">
    <property type="component" value="Chromosome"/>
</dbReference>
<evidence type="ECO:0000313" key="6">
    <source>
        <dbReference type="Proteomes" id="UP000217182"/>
    </source>
</evidence>
<comment type="similarity">
    <text evidence="1">Belongs to the HpcH/HpaI aldolase family.</text>
</comment>
<dbReference type="InterPro" id="IPR015813">
    <property type="entry name" value="Pyrv/PenolPyrv_kinase-like_dom"/>
</dbReference>
<keyword evidence="6" id="KW-1185">Reference proteome</keyword>
<keyword evidence="2" id="KW-0479">Metal-binding</keyword>
<dbReference type="PANTHER" id="PTHR30502">
    <property type="entry name" value="2-KETO-3-DEOXY-L-RHAMNONATE ALDOLASE"/>
    <property type="match status" value="1"/>
</dbReference>
<protein>
    <recommendedName>
        <fullName evidence="4">HpcH/HpaI aldolase/citrate lyase domain-containing protein</fullName>
    </recommendedName>
</protein>
<evidence type="ECO:0000256" key="2">
    <source>
        <dbReference type="ARBA" id="ARBA00022723"/>
    </source>
</evidence>
<proteinExistence type="inferred from homology"/>
<evidence type="ECO:0000256" key="3">
    <source>
        <dbReference type="ARBA" id="ARBA00023239"/>
    </source>
</evidence>
<dbReference type="EMBL" id="CP014136">
    <property type="protein sequence ID" value="ATA19740.1"/>
    <property type="molecule type" value="Genomic_DNA"/>
</dbReference>
<evidence type="ECO:0000256" key="1">
    <source>
        <dbReference type="ARBA" id="ARBA00005568"/>
    </source>
</evidence>
<feature type="domain" description="HpcH/HpaI aldolase/citrate lyase" evidence="4">
    <location>
        <begin position="28"/>
        <end position="203"/>
    </location>
</feature>
<organism evidence="5 6">
    <name type="scientific">Gibbsiella quercinecans</name>
    <dbReference type="NCBI Taxonomy" id="929813"/>
    <lineage>
        <taxon>Bacteria</taxon>
        <taxon>Pseudomonadati</taxon>
        <taxon>Pseudomonadota</taxon>
        <taxon>Gammaproteobacteria</taxon>
        <taxon>Enterobacterales</taxon>
        <taxon>Yersiniaceae</taxon>
        <taxon>Gibbsiella</taxon>
    </lineage>
</organism>
<dbReference type="KEGG" id="gqu:AWC35_10580"/>
<reference evidence="5 6" key="1">
    <citation type="submission" date="2016-01" db="EMBL/GenBank/DDBJ databases">
        <authorList>
            <person name="Oliw E.H."/>
        </authorList>
    </citation>
    <scope>NUCLEOTIDE SEQUENCE [LARGE SCALE GENOMIC DNA]</scope>
    <source>
        <strain evidence="5 6">FRB97</strain>
    </source>
</reference>
<dbReference type="OrthoDB" id="86160at2"/>
<evidence type="ECO:0000313" key="5">
    <source>
        <dbReference type="EMBL" id="ATA19740.1"/>
    </source>
</evidence>